<evidence type="ECO:0000256" key="1">
    <source>
        <dbReference type="SAM" id="MobiDB-lite"/>
    </source>
</evidence>
<organism evidence="2 3">
    <name type="scientific">Microbacterium phage AnnaSerena</name>
    <dbReference type="NCBI Taxonomy" id="2201432"/>
    <lineage>
        <taxon>Viruses</taxon>
        <taxon>Duplodnaviria</taxon>
        <taxon>Heunggongvirae</taxon>
        <taxon>Uroviricota</taxon>
        <taxon>Caudoviricetes</taxon>
        <taxon>Krampusvirus</taxon>
        <taxon>Krampusvirus krampus</taxon>
    </lineage>
</organism>
<gene>
    <name evidence="2" type="primary">12</name>
    <name evidence="2" type="ORF">SEA_ANNASERENA_12</name>
</gene>
<dbReference type="EMBL" id="MH271292">
    <property type="protein sequence ID" value="AWY04468.1"/>
    <property type="molecule type" value="Genomic_DNA"/>
</dbReference>
<accession>A0A2Z4Q4L2</accession>
<evidence type="ECO:0000313" key="2">
    <source>
        <dbReference type="EMBL" id="AWY04468.1"/>
    </source>
</evidence>
<protein>
    <submittedName>
        <fullName evidence="2">Uncharacterized protein</fullName>
    </submittedName>
</protein>
<name>A0A2Z4Q4L2_9CAUD</name>
<sequence length="46" mass="5315">MPEVPLPLTNRNNQEVDMGGKPNPGTKKDRRLKENRRSKSRKKGKK</sequence>
<feature type="region of interest" description="Disordered" evidence="1">
    <location>
        <begin position="1"/>
        <end position="46"/>
    </location>
</feature>
<proteinExistence type="predicted"/>
<reference evidence="2 3" key="1">
    <citation type="submission" date="2018-04" db="EMBL/GenBank/DDBJ databases">
        <authorList>
            <person name="Harrington T."/>
            <person name="Washburn E."/>
            <person name="Bricker J."/>
            <person name="McKinney A."/>
            <person name="Betsko A.J."/>
            <person name="Garlena R.A."/>
            <person name="Russell D.A."/>
            <person name="Pope W.A."/>
            <person name="Jacobs-Sera D."/>
            <person name="Hatfull G.F."/>
        </authorList>
    </citation>
    <scope>NUCLEOTIDE SEQUENCE [LARGE SCALE GENOMIC DNA]</scope>
</reference>
<dbReference type="Proteomes" id="UP000251068">
    <property type="component" value="Segment"/>
</dbReference>
<evidence type="ECO:0000313" key="3">
    <source>
        <dbReference type="Proteomes" id="UP000251068"/>
    </source>
</evidence>